<dbReference type="EMBL" id="JAAMPC010000003">
    <property type="protein sequence ID" value="KAG2323008.1"/>
    <property type="molecule type" value="Genomic_DNA"/>
</dbReference>
<keyword evidence="3" id="KW-1185">Reference proteome</keyword>
<evidence type="ECO:0000313" key="3">
    <source>
        <dbReference type="Proteomes" id="UP000886595"/>
    </source>
</evidence>
<comment type="caution">
    <text evidence="2">The sequence shown here is derived from an EMBL/GenBank/DDBJ whole genome shotgun (WGS) entry which is preliminary data.</text>
</comment>
<feature type="region of interest" description="Disordered" evidence="1">
    <location>
        <begin position="25"/>
        <end position="65"/>
    </location>
</feature>
<gene>
    <name evidence="2" type="ORF">Bca52824_016221</name>
</gene>
<accession>A0A8X7W6L7</accession>
<sequence>MDKASVTTISKVKCLILSKKMFRKKLQGKGGEKNNVGGGGGGGGGGSDSSESLGSLKMTRRPSVS</sequence>
<dbReference type="Proteomes" id="UP000886595">
    <property type="component" value="Unassembled WGS sequence"/>
</dbReference>
<evidence type="ECO:0000313" key="2">
    <source>
        <dbReference type="EMBL" id="KAG2323008.1"/>
    </source>
</evidence>
<reference evidence="2 3" key="1">
    <citation type="submission" date="2020-02" db="EMBL/GenBank/DDBJ databases">
        <authorList>
            <person name="Ma Q."/>
            <person name="Huang Y."/>
            <person name="Song X."/>
            <person name="Pei D."/>
        </authorList>
    </citation>
    <scope>NUCLEOTIDE SEQUENCE [LARGE SCALE GENOMIC DNA]</scope>
    <source>
        <strain evidence="2">Sxm20200214</strain>
        <tissue evidence="2">Leaf</tissue>
    </source>
</reference>
<evidence type="ECO:0000256" key="1">
    <source>
        <dbReference type="SAM" id="MobiDB-lite"/>
    </source>
</evidence>
<proteinExistence type="predicted"/>
<protein>
    <submittedName>
        <fullName evidence="2">Uncharacterized protein</fullName>
    </submittedName>
</protein>
<organism evidence="2 3">
    <name type="scientific">Brassica carinata</name>
    <name type="common">Ethiopian mustard</name>
    <name type="synonym">Abyssinian cabbage</name>
    <dbReference type="NCBI Taxonomy" id="52824"/>
    <lineage>
        <taxon>Eukaryota</taxon>
        <taxon>Viridiplantae</taxon>
        <taxon>Streptophyta</taxon>
        <taxon>Embryophyta</taxon>
        <taxon>Tracheophyta</taxon>
        <taxon>Spermatophyta</taxon>
        <taxon>Magnoliopsida</taxon>
        <taxon>eudicotyledons</taxon>
        <taxon>Gunneridae</taxon>
        <taxon>Pentapetalae</taxon>
        <taxon>rosids</taxon>
        <taxon>malvids</taxon>
        <taxon>Brassicales</taxon>
        <taxon>Brassicaceae</taxon>
        <taxon>Brassiceae</taxon>
        <taxon>Brassica</taxon>
    </lineage>
</organism>
<feature type="compositionally biased region" description="Gly residues" evidence="1">
    <location>
        <begin position="36"/>
        <end position="47"/>
    </location>
</feature>
<dbReference type="AlphaFoldDB" id="A0A8X7W6L7"/>
<name>A0A8X7W6L7_BRACI</name>